<protein>
    <submittedName>
        <fullName evidence="1">Uncharacterized protein</fullName>
    </submittedName>
</protein>
<dbReference type="AlphaFoldDB" id="A0A7G8BLY8"/>
<gene>
    <name evidence="1" type="ORF">H7849_06335</name>
</gene>
<dbReference type="KEGG" id="adin:H7849_06335"/>
<dbReference type="RefSeq" id="WP_186745073.1">
    <property type="nucleotide sequence ID" value="NZ_CP060394.1"/>
</dbReference>
<accession>A0A7G8BLY8</accession>
<organism evidence="1 2">
    <name type="scientific">Alloacidobacterium dinghuense</name>
    <dbReference type="NCBI Taxonomy" id="2763107"/>
    <lineage>
        <taxon>Bacteria</taxon>
        <taxon>Pseudomonadati</taxon>
        <taxon>Acidobacteriota</taxon>
        <taxon>Terriglobia</taxon>
        <taxon>Terriglobales</taxon>
        <taxon>Acidobacteriaceae</taxon>
        <taxon>Alloacidobacterium</taxon>
    </lineage>
</organism>
<dbReference type="Proteomes" id="UP000515312">
    <property type="component" value="Chromosome"/>
</dbReference>
<reference evidence="1 2" key="1">
    <citation type="submission" date="2020-08" db="EMBL/GenBank/DDBJ databases">
        <title>Edaphobacter telluris sp. nov. and Acidobacterium dinghuensis sp. nov., two acidobacteria isolated from forest soil.</title>
        <authorList>
            <person name="Fu J."/>
            <person name="Qiu L."/>
        </authorList>
    </citation>
    <scope>NUCLEOTIDE SEQUENCE [LARGE SCALE GENOMIC DNA]</scope>
    <source>
        <strain evidence="1">4Y35</strain>
    </source>
</reference>
<name>A0A7G8BLY8_9BACT</name>
<dbReference type="EMBL" id="CP060394">
    <property type="protein sequence ID" value="QNI33558.1"/>
    <property type="molecule type" value="Genomic_DNA"/>
</dbReference>
<evidence type="ECO:0000313" key="1">
    <source>
        <dbReference type="EMBL" id="QNI33558.1"/>
    </source>
</evidence>
<keyword evidence="2" id="KW-1185">Reference proteome</keyword>
<sequence>MQTFKRFDNALTGGFRRTCEYRRQQMQSSKLRTKHFAQSVAIQITFVLHQTSARMSEDNAGAGKLAERILYTVLFLGEEGDQLDRPTPNTLCHLDMKNIPR</sequence>
<evidence type="ECO:0000313" key="2">
    <source>
        <dbReference type="Proteomes" id="UP000515312"/>
    </source>
</evidence>
<proteinExistence type="predicted"/>